<accession>A0A1M7ZN62</accession>
<keyword evidence="4" id="KW-0808">Transferase</keyword>
<keyword evidence="8" id="KW-0812">Transmembrane</keyword>
<dbReference type="InterPro" id="IPR005467">
    <property type="entry name" value="His_kinase_dom"/>
</dbReference>
<dbReference type="InterPro" id="IPR050736">
    <property type="entry name" value="Sensor_HK_Regulatory"/>
</dbReference>
<dbReference type="InterPro" id="IPR000700">
    <property type="entry name" value="PAS-assoc_C"/>
</dbReference>
<name>A0A1M7ZN62_9HYPH</name>
<keyword evidence="6" id="KW-0902">Two-component regulatory system</keyword>
<evidence type="ECO:0000256" key="8">
    <source>
        <dbReference type="SAM" id="Phobius"/>
    </source>
</evidence>
<dbReference type="InterPro" id="IPR013655">
    <property type="entry name" value="PAS_fold_3"/>
</dbReference>
<dbReference type="SUPFAM" id="SSF47384">
    <property type="entry name" value="Homodimeric domain of signal transducing histidine kinase"/>
    <property type="match status" value="1"/>
</dbReference>
<dbReference type="PROSITE" id="PS50109">
    <property type="entry name" value="HIS_KIN"/>
    <property type="match status" value="1"/>
</dbReference>
<keyword evidence="8" id="KW-1133">Transmembrane helix</keyword>
<dbReference type="SMART" id="SM00387">
    <property type="entry name" value="HATPase_c"/>
    <property type="match status" value="1"/>
</dbReference>
<dbReference type="SMART" id="SM00086">
    <property type="entry name" value="PAC"/>
    <property type="match status" value="1"/>
</dbReference>
<dbReference type="Gene3D" id="3.30.565.10">
    <property type="entry name" value="Histidine kinase-like ATPase, C-terminal domain"/>
    <property type="match status" value="1"/>
</dbReference>
<dbReference type="InterPro" id="IPR004358">
    <property type="entry name" value="Sig_transdc_His_kin-like_C"/>
</dbReference>
<dbReference type="RefSeq" id="WP_073629859.1">
    <property type="nucleotide sequence ID" value="NZ_FRXO01000005.1"/>
</dbReference>
<evidence type="ECO:0000256" key="1">
    <source>
        <dbReference type="ARBA" id="ARBA00000085"/>
    </source>
</evidence>
<dbReference type="AlphaFoldDB" id="A0A1M7ZN62"/>
<evidence type="ECO:0000256" key="2">
    <source>
        <dbReference type="ARBA" id="ARBA00012438"/>
    </source>
</evidence>
<feature type="domain" description="Histidine kinase" evidence="9">
    <location>
        <begin position="616"/>
        <end position="834"/>
    </location>
</feature>
<feature type="coiled-coil region" evidence="7">
    <location>
        <begin position="554"/>
        <end position="609"/>
    </location>
</feature>
<dbReference type="Pfam" id="PF00512">
    <property type="entry name" value="HisKA"/>
    <property type="match status" value="1"/>
</dbReference>
<dbReference type="InterPro" id="IPR036097">
    <property type="entry name" value="HisK_dim/P_sf"/>
</dbReference>
<dbReference type="EC" id="2.7.13.3" evidence="2"/>
<dbReference type="Pfam" id="PF02518">
    <property type="entry name" value="HATPase_c"/>
    <property type="match status" value="1"/>
</dbReference>
<dbReference type="SMART" id="SM00388">
    <property type="entry name" value="HisKA"/>
    <property type="match status" value="1"/>
</dbReference>
<keyword evidence="12" id="KW-1185">Reference proteome</keyword>
<evidence type="ECO:0000256" key="5">
    <source>
        <dbReference type="ARBA" id="ARBA00022777"/>
    </source>
</evidence>
<dbReference type="SUPFAM" id="SSF55785">
    <property type="entry name" value="PYP-like sensor domain (PAS domain)"/>
    <property type="match status" value="2"/>
</dbReference>
<dbReference type="Proteomes" id="UP000186406">
    <property type="component" value="Unassembled WGS sequence"/>
</dbReference>
<evidence type="ECO:0000313" key="12">
    <source>
        <dbReference type="Proteomes" id="UP000186406"/>
    </source>
</evidence>
<keyword evidence="8" id="KW-0472">Membrane</keyword>
<dbReference type="NCBIfam" id="TIGR00229">
    <property type="entry name" value="sensory_box"/>
    <property type="match status" value="1"/>
</dbReference>
<sequence>MARADTADASGRRRAPFSALNAAWARLTATQTTGRAAQGRGTPVALSGHAGLLAAPAYAQLVAKEPLFRRAIPVLTILFILVMAGYRCAALVASYESADRTARDELALLATGVAATIDHDRALSAVAKATAAAELAEKSKGGQKNAKDRAAESAAAADQAAMPLDAVRATPAETIRAALLGVLPSRATLDGRQLMVTDADGKIVVTDPVRPDLEGKTLIDVLGESQPLTTFGAKAGVLELTLVDGTPAFATVHQLADGGSMVAAVQPTDAVFGSWRRDLSANVTLFVCTSGVILVLVYAFFAQSTRARSADTIYASTQVRIDAALMRGRCGLFDWDLARGRMFWSASMYDILGMEPKDDLLGFREVSALIHPEDGDLFAIADGMLTSGAGTLDRMLRMRHADGRWIWLRMRAELAAETDDTTPHLIGIAVDVTEQRALAERSATADMRLRDAIETISEAFVLWDADNRLVMCNSKYQQLHNLPDEAIAAGAPYPTIMRSASQPIVTSEIPAEGYPEEGSRSYEAQLSDGRWLQINERRTKDGGFVSVGTDITALKRHEERLMESERRLRATVADLRQSRQKLESQARQLVELAEKYAEEKTRAEEANRAKSEFLANISHELRTPLNAIIGFSEIMTQGMFGSLGSDKYVEYCQDIHHSGNYLLGVINDILDMSRIEAGQIDLSVEAIDLEEVVSEAARIMSPTASEKDIEVVSAVSQLKMNVDRRAMKQILLNLLSNAVKFTPQGGRVTVRARSDQDGIAVSVEDTGIGIAKKEILRLGQPFVQVENQFTKSHKGSGLGLAIARSLVQLHGGRMDIQSEVGVGTVITVHLPKDPPRRETVQASAA</sequence>
<reference evidence="11 12" key="1">
    <citation type="submission" date="2016-12" db="EMBL/GenBank/DDBJ databases">
        <authorList>
            <person name="Song W.-J."/>
            <person name="Kurnit D.M."/>
        </authorList>
    </citation>
    <scope>NUCLEOTIDE SEQUENCE [LARGE SCALE GENOMIC DNA]</scope>
    <source>
        <strain evidence="11 12">DSM 19599</strain>
    </source>
</reference>
<feature type="domain" description="PAC" evidence="10">
    <location>
        <begin position="392"/>
        <end position="444"/>
    </location>
</feature>
<dbReference type="Gene3D" id="1.10.287.130">
    <property type="match status" value="1"/>
</dbReference>
<evidence type="ECO:0000259" key="10">
    <source>
        <dbReference type="PROSITE" id="PS50113"/>
    </source>
</evidence>
<dbReference type="InterPro" id="IPR003594">
    <property type="entry name" value="HATPase_dom"/>
</dbReference>
<dbReference type="PRINTS" id="PR00344">
    <property type="entry name" value="BCTRLSENSOR"/>
</dbReference>
<dbReference type="CDD" id="cd00130">
    <property type="entry name" value="PAS"/>
    <property type="match status" value="1"/>
</dbReference>
<dbReference type="PANTHER" id="PTHR43711">
    <property type="entry name" value="TWO-COMPONENT HISTIDINE KINASE"/>
    <property type="match status" value="1"/>
</dbReference>
<dbReference type="InterPro" id="IPR001610">
    <property type="entry name" value="PAC"/>
</dbReference>
<evidence type="ECO:0000256" key="7">
    <source>
        <dbReference type="SAM" id="Coils"/>
    </source>
</evidence>
<evidence type="ECO:0000256" key="3">
    <source>
        <dbReference type="ARBA" id="ARBA00022553"/>
    </source>
</evidence>
<keyword evidence="3" id="KW-0597">Phosphoprotein</keyword>
<dbReference type="OrthoDB" id="9801651at2"/>
<dbReference type="InterPro" id="IPR036890">
    <property type="entry name" value="HATPase_C_sf"/>
</dbReference>
<organism evidence="11 12">
    <name type="scientific">Pseudoxanthobacter soli DSM 19599</name>
    <dbReference type="NCBI Taxonomy" id="1123029"/>
    <lineage>
        <taxon>Bacteria</taxon>
        <taxon>Pseudomonadati</taxon>
        <taxon>Pseudomonadota</taxon>
        <taxon>Alphaproteobacteria</taxon>
        <taxon>Hyphomicrobiales</taxon>
        <taxon>Segnochrobactraceae</taxon>
        <taxon>Pseudoxanthobacter</taxon>
    </lineage>
</organism>
<dbReference type="PROSITE" id="PS50113">
    <property type="entry name" value="PAC"/>
    <property type="match status" value="1"/>
</dbReference>
<keyword evidence="5 11" id="KW-0418">Kinase</keyword>
<evidence type="ECO:0000256" key="6">
    <source>
        <dbReference type="ARBA" id="ARBA00023012"/>
    </source>
</evidence>
<dbReference type="EMBL" id="FRXO01000005">
    <property type="protein sequence ID" value="SHO66252.1"/>
    <property type="molecule type" value="Genomic_DNA"/>
</dbReference>
<evidence type="ECO:0000256" key="4">
    <source>
        <dbReference type="ARBA" id="ARBA00022679"/>
    </source>
</evidence>
<dbReference type="Gene3D" id="3.30.450.20">
    <property type="entry name" value="PAS domain"/>
    <property type="match status" value="2"/>
</dbReference>
<dbReference type="CDD" id="cd00082">
    <property type="entry name" value="HisKA"/>
    <property type="match status" value="1"/>
</dbReference>
<dbReference type="InterPro" id="IPR000014">
    <property type="entry name" value="PAS"/>
</dbReference>
<dbReference type="GO" id="GO:0000155">
    <property type="term" value="F:phosphorelay sensor kinase activity"/>
    <property type="evidence" value="ECO:0007669"/>
    <property type="project" value="InterPro"/>
</dbReference>
<dbReference type="STRING" id="1123029.SAMN02745172_02907"/>
<dbReference type="PANTHER" id="PTHR43711:SF26">
    <property type="entry name" value="SENSOR HISTIDINE KINASE RCSC"/>
    <property type="match status" value="1"/>
</dbReference>
<dbReference type="Pfam" id="PF08447">
    <property type="entry name" value="PAS_3"/>
    <property type="match status" value="1"/>
</dbReference>
<feature type="transmembrane region" description="Helical" evidence="8">
    <location>
        <begin position="283"/>
        <end position="301"/>
    </location>
</feature>
<dbReference type="Pfam" id="PF12860">
    <property type="entry name" value="PAS_7"/>
    <property type="match status" value="1"/>
</dbReference>
<proteinExistence type="predicted"/>
<dbReference type="CDD" id="cd16922">
    <property type="entry name" value="HATPase_EvgS-ArcB-TorS-like"/>
    <property type="match status" value="1"/>
</dbReference>
<feature type="transmembrane region" description="Helical" evidence="8">
    <location>
        <begin position="71"/>
        <end position="93"/>
    </location>
</feature>
<protein>
    <recommendedName>
        <fullName evidence="2">histidine kinase</fullName>
        <ecNumber evidence="2">2.7.13.3</ecNumber>
    </recommendedName>
</protein>
<evidence type="ECO:0000259" key="9">
    <source>
        <dbReference type="PROSITE" id="PS50109"/>
    </source>
</evidence>
<evidence type="ECO:0000313" key="11">
    <source>
        <dbReference type="EMBL" id="SHO66252.1"/>
    </source>
</evidence>
<gene>
    <name evidence="11" type="ORF">SAMN02745172_02907</name>
</gene>
<dbReference type="InterPro" id="IPR003661">
    <property type="entry name" value="HisK_dim/P_dom"/>
</dbReference>
<comment type="catalytic activity">
    <reaction evidence="1">
        <text>ATP + protein L-histidine = ADP + protein N-phospho-L-histidine.</text>
        <dbReference type="EC" id="2.7.13.3"/>
    </reaction>
</comment>
<dbReference type="FunFam" id="3.30.565.10:FF:000010">
    <property type="entry name" value="Sensor histidine kinase RcsC"/>
    <property type="match status" value="1"/>
</dbReference>
<dbReference type="InterPro" id="IPR035965">
    <property type="entry name" value="PAS-like_dom_sf"/>
</dbReference>
<keyword evidence="7" id="KW-0175">Coiled coil</keyword>
<dbReference type="SUPFAM" id="SSF55874">
    <property type="entry name" value="ATPase domain of HSP90 chaperone/DNA topoisomerase II/histidine kinase"/>
    <property type="match status" value="1"/>
</dbReference>